<protein>
    <submittedName>
        <fullName evidence="3">Alkanesulfonate monooxygenase SsuD/methylene tetrahydromethanopterin reductase-like flavin-dependent oxidoreductase (Luciferase family)</fullName>
    </submittedName>
</protein>
<dbReference type="PANTHER" id="PTHR43244:SF1">
    <property type="entry name" value="5,10-METHYLENETETRAHYDROMETHANOPTERIN REDUCTASE"/>
    <property type="match status" value="1"/>
</dbReference>
<dbReference type="Pfam" id="PF00296">
    <property type="entry name" value="Bac_luciferase"/>
    <property type="match status" value="1"/>
</dbReference>
<sequence length="296" mass="31360">MDYGIKLDGLSAEDVRGLARPIDDSGLDELWVVEDLGLAGGFAQAATLLADTSAVRVGLGISPAAVRNPAYLAMEIATLARMHPGRFRAGIGHGMPGWLRQVGAHPASLMTALEEVTDAVRRLLAGETVTLHGGHVRLEEVALTHPPRIPPTLHLGVRGPKGVALAARAADGVILAEGSGPAYVRSVRDAVGPGRRITVFAWLCLRPERDAARAALRPVVERALGQEFMRFQLGTARGVEDALAEVTVSGDLADCVRQLEILEEAGADAVVFAPLPGDERDQVDALRDTLLPAIRR</sequence>
<dbReference type="InterPro" id="IPR011251">
    <property type="entry name" value="Luciferase-like_dom"/>
</dbReference>
<dbReference type="PANTHER" id="PTHR43244">
    <property type="match status" value="1"/>
</dbReference>
<keyword evidence="4" id="KW-1185">Reference proteome</keyword>
<evidence type="ECO:0000256" key="1">
    <source>
        <dbReference type="ARBA" id="ARBA00023002"/>
    </source>
</evidence>
<proteinExistence type="predicted"/>
<evidence type="ECO:0000313" key="3">
    <source>
        <dbReference type="EMBL" id="MBE1496052.1"/>
    </source>
</evidence>
<evidence type="ECO:0000313" key="4">
    <source>
        <dbReference type="Proteomes" id="UP000631670"/>
    </source>
</evidence>
<reference evidence="3 4" key="1">
    <citation type="submission" date="2020-10" db="EMBL/GenBank/DDBJ databases">
        <title>Sequencing the genomes of 1000 actinobacteria strains.</title>
        <authorList>
            <person name="Klenk H.-P."/>
        </authorList>
    </citation>
    <scope>NUCLEOTIDE SEQUENCE [LARGE SCALE GENOMIC DNA]</scope>
    <source>
        <strain evidence="3 4">DSM 44653</strain>
    </source>
</reference>
<organism evidence="3 4">
    <name type="scientific">Amycolatopsis lexingtonensis</name>
    <dbReference type="NCBI Taxonomy" id="218822"/>
    <lineage>
        <taxon>Bacteria</taxon>
        <taxon>Bacillati</taxon>
        <taxon>Actinomycetota</taxon>
        <taxon>Actinomycetes</taxon>
        <taxon>Pseudonocardiales</taxon>
        <taxon>Pseudonocardiaceae</taxon>
        <taxon>Amycolatopsis</taxon>
    </lineage>
</organism>
<keyword evidence="1" id="KW-0560">Oxidoreductase</keyword>
<evidence type="ECO:0000259" key="2">
    <source>
        <dbReference type="Pfam" id="PF00296"/>
    </source>
</evidence>
<name>A0ABR9HYP1_9PSEU</name>
<dbReference type="RefSeq" id="WP_211299716.1">
    <property type="nucleotide sequence ID" value="NZ_JADBEG010000001.1"/>
</dbReference>
<dbReference type="SUPFAM" id="SSF51679">
    <property type="entry name" value="Bacterial luciferase-like"/>
    <property type="match status" value="1"/>
</dbReference>
<dbReference type="InterPro" id="IPR036661">
    <property type="entry name" value="Luciferase-like_sf"/>
</dbReference>
<dbReference type="InterPro" id="IPR050564">
    <property type="entry name" value="F420-G6PD/mer"/>
</dbReference>
<gene>
    <name evidence="3" type="ORF">H4696_003152</name>
</gene>
<dbReference type="EMBL" id="JADBEG010000001">
    <property type="protein sequence ID" value="MBE1496052.1"/>
    <property type="molecule type" value="Genomic_DNA"/>
</dbReference>
<comment type="caution">
    <text evidence="3">The sequence shown here is derived from an EMBL/GenBank/DDBJ whole genome shotgun (WGS) entry which is preliminary data.</text>
</comment>
<accession>A0ABR9HYP1</accession>
<dbReference type="Proteomes" id="UP000631670">
    <property type="component" value="Unassembled WGS sequence"/>
</dbReference>
<dbReference type="Gene3D" id="3.20.20.30">
    <property type="entry name" value="Luciferase-like domain"/>
    <property type="match status" value="1"/>
</dbReference>
<feature type="domain" description="Luciferase-like" evidence="2">
    <location>
        <begin position="11"/>
        <end position="268"/>
    </location>
</feature>